<keyword evidence="1" id="KW-1133">Transmembrane helix</keyword>
<comment type="caution">
    <text evidence="2">The sequence shown here is derived from an EMBL/GenBank/DDBJ whole genome shotgun (WGS) entry which is preliminary data.</text>
</comment>
<evidence type="ECO:0008006" key="4">
    <source>
        <dbReference type="Google" id="ProtNLM"/>
    </source>
</evidence>
<feature type="transmembrane region" description="Helical" evidence="1">
    <location>
        <begin position="46"/>
        <end position="67"/>
    </location>
</feature>
<keyword evidence="3" id="KW-1185">Reference proteome</keyword>
<feature type="transmembrane region" description="Helical" evidence="1">
    <location>
        <begin position="6"/>
        <end position="25"/>
    </location>
</feature>
<dbReference type="PANTHER" id="PTHR36009:SF3">
    <property type="entry name" value="TRANSMEMBRANE PROTEIN"/>
    <property type="match status" value="1"/>
</dbReference>
<keyword evidence="1" id="KW-0472">Membrane</keyword>
<keyword evidence="1" id="KW-0812">Transmembrane</keyword>
<name>A0ABS1CCX9_9GAMM</name>
<evidence type="ECO:0000313" key="3">
    <source>
        <dbReference type="Proteomes" id="UP000748752"/>
    </source>
</evidence>
<evidence type="ECO:0000256" key="1">
    <source>
        <dbReference type="SAM" id="Phobius"/>
    </source>
</evidence>
<sequence>MDRFVYAGLWLALVGYWLLFSPPPPADFLGEVTALAVADTSRVDPIAIAVFNLLGLLPTAFLAILLFDPGRPASPVSPWPFAIGAYFLGGIILLPYLVLRNPRAPLKTTPGAFVRAIGSRVAGWILLAIALGLVGFGLIAGSPAAYAEQLAGSQFIAVMSADLLALTAALHLAAGTDRRRRGLGPAPGWQHVPLFGPLLYLATRPQYTG</sequence>
<feature type="transmembrane region" description="Helical" evidence="1">
    <location>
        <begin position="152"/>
        <end position="173"/>
    </location>
</feature>
<feature type="transmembrane region" description="Helical" evidence="1">
    <location>
        <begin position="120"/>
        <end position="140"/>
    </location>
</feature>
<feature type="transmembrane region" description="Helical" evidence="1">
    <location>
        <begin position="79"/>
        <end position="99"/>
    </location>
</feature>
<gene>
    <name evidence="2" type="ORF">CKO31_03125</name>
</gene>
<dbReference type="Proteomes" id="UP000748752">
    <property type="component" value="Unassembled WGS sequence"/>
</dbReference>
<proteinExistence type="predicted"/>
<accession>A0ABS1CCX9</accession>
<evidence type="ECO:0000313" key="2">
    <source>
        <dbReference type="EMBL" id="MBK1629747.1"/>
    </source>
</evidence>
<organism evidence="2 3">
    <name type="scientific">Thiohalocapsa halophila</name>
    <dbReference type="NCBI Taxonomy" id="69359"/>
    <lineage>
        <taxon>Bacteria</taxon>
        <taxon>Pseudomonadati</taxon>
        <taxon>Pseudomonadota</taxon>
        <taxon>Gammaproteobacteria</taxon>
        <taxon>Chromatiales</taxon>
        <taxon>Chromatiaceae</taxon>
        <taxon>Thiohalocapsa</taxon>
    </lineage>
</organism>
<dbReference type="EMBL" id="NRRV01000005">
    <property type="protein sequence ID" value="MBK1629747.1"/>
    <property type="molecule type" value="Genomic_DNA"/>
</dbReference>
<dbReference type="PANTHER" id="PTHR36009">
    <property type="match status" value="1"/>
</dbReference>
<protein>
    <recommendedName>
        <fullName evidence="4">DUF2834 domain-containing protein</fullName>
    </recommendedName>
</protein>
<reference evidence="2 3" key="1">
    <citation type="journal article" date="2020" name="Microorganisms">
        <title>Osmotic Adaptation and Compatible Solute Biosynthesis of Phototrophic Bacteria as Revealed from Genome Analyses.</title>
        <authorList>
            <person name="Imhoff J.F."/>
            <person name="Rahn T."/>
            <person name="Kunzel S."/>
            <person name="Keller A."/>
            <person name="Neulinger S.C."/>
        </authorList>
    </citation>
    <scope>NUCLEOTIDE SEQUENCE [LARGE SCALE GENOMIC DNA]</scope>
    <source>
        <strain evidence="2 3">DSM 6210</strain>
    </source>
</reference>